<dbReference type="Proteomes" id="UP000727407">
    <property type="component" value="Unassembled WGS sequence"/>
</dbReference>
<comment type="caution">
    <text evidence="3">The sequence shown here is derived from an EMBL/GenBank/DDBJ whole genome shotgun (WGS) entry which is preliminary data.</text>
</comment>
<name>A0A8J4T159_CLAMG</name>
<keyword evidence="2" id="KW-1133">Transmembrane helix</keyword>
<keyword evidence="2" id="KW-0812">Transmembrane</keyword>
<accession>A0A8J4T159</accession>
<dbReference type="EMBL" id="QNUK01001797">
    <property type="protein sequence ID" value="KAF5880035.1"/>
    <property type="molecule type" value="Genomic_DNA"/>
</dbReference>
<feature type="non-terminal residue" evidence="3">
    <location>
        <position position="64"/>
    </location>
</feature>
<evidence type="ECO:0000256" key="2">
    <source>
        <dbReference type="SAM" id="Phobius"/>
    </source>
</evidence>
<feature type="non-terminal residue" evidence="3">
    <location>
        <position position="1"/>
    </location>
</feature>
<evidence type="ECO:0000313" key="3">
    <source>
        <dbReference type="EMBL" id="KAF5880035.1"/>
    </source>
</evidence>
<protein>
    <submittedName>
        <fullName evidence="3">Sialin</fullName>
    </submittedName>
</protein>
<sequence>PVLCSSRYGLALLSCYGFFVAYALRVNLSVAMVDMLKNSSSSNNVSGSVCPRHTSPARPSHNHT</sequence>
<feature type="region of interest" description="Disordered" evidence="1">
    <location>
        <begin position="39"/>
        <end position="64"/>
    </location>
</feature>
<gene>
    <name evidence="3" type="ORF">DAT39_023463</name>
</gene>
<dbReference type="AlphaFoldDB" id="A0A8J4T159"/>
<evidence type="ECO:0000256" key="1">
    <source>
        <dbReference type="SAM" id="MobiDB-lite"/>
    </source>
</evidence>
<reference evidence="3" key="1">
    <citation type="submission" date="2020-07" db="EMBL/GenBank/DDBJ databases">
        <title>Clarias magur genome sequencing, assembly and annotation.</title>
        <authorList>
            <person name="Kushwaha B."/>
            <person name="Kumar R."/>
            <person name="Das P."/>
            <person name="Joshi C.G."/>
            <person name="Kumar D."/>
            <person name="Nagpure N.S."/>
            <person name="Pandey M."/>
            <person name="Agarwal S."/>
            <person name="Srivastava S."/>
            <person name="Singh M."/>
            <person name="Sahoo L."/>
            <person name="Jayasankar P."/>
            <person name="Meher P.K."/>
            <person name="Koringa P.G."/>
            <person name="Iquebal M.A."/>
            <person name="Das S.P."/>
            <person name="Bit A."/>
            <person name="Patnaik S."/>
            <person name="Patel N."/>
            <person name="Shah T.M."/>
            <person name="Hinsu A."/>
            <person name="Jena J.K."/>
        </authorList>
    </citation>
    <scope>NUCLEOTIDE SEQUENCE</scope>
    <source>
        <strain evidence="3">CIFAMagur01</strain>
        <tissue evidence="3">Testis</tissue>
    </source>
</reference>
<feature type="transmembrane region" description="Helical" evidence="2">
    <location>
        <begin position="6"/>
        <end position="28"/>
    </location>
</feature>
<feature type="compositionally biased region" description="Low complexity" evidence="1">
    <location>
        <begin position="39"/>
        <end position="49"/>
    </location>
</feature>
<proteinExistence type="predicted"/>
<keyword evidence="2" id="KW-0472">Membrane</keyword>
<dbReference type="OrthoDB" id="2250022at2759"/>
<organism evidence="3 4">
    <name type="scientific">Clarias magur</name>
    <name type="common">Asian catfish</name>
    <name type="synonym">Macropteronotus magur</name>
    <dbReference type="NCBI Taxonomy" id="1594786"/>
    <lineage>
        <taxon>Eukaryota</taxon>
        <taxon>Metazoa</taxon>
        <taxon>Chordata</taxon>
        <taxon>Craniata</taxon>
        <taxon>Vertebrata</taxon>
        <taxon>Euteleostomi</taxon>
        <taxon>Actinopterygii</taxon>
        <taxon>Neopterygii</taxon>
        <taxon>Teleostei</taxon>
        <taxon>Ostariophysi</taxon>
        <taxon>Siluriformes</taxon>
        <taxon>Clariidae</taxon>
        <taxon>Clarias</taxon>
    </lineage>
</organism>
<keyword evidence="4" id="KW-1185">Reference proteome</keyword>
<evidence type="ECO:0000313" key="4">
    <source>
        <dbReference type="Proteomes" id="UP000727407"/>
    </source>
</evidence>